<name>A0A5C6X396_9DELT</name>
<accession>A0A5C6X396</accession>
<evidence type="ECO:0000256" key="1">
    <source>
        <dbReference type="ARBA" id="ARBA00004162"/>
    </source>
</evidence>
<dbReference type="GO" id="GO:0015031">
    <property type="term" value="P:protein transport"/>
    <property type="evidence" value="ECO:0007669"/>
    <property type="project" value="UniProtKB-KW"/>
</dbReference>
<organism evidence="8 9">
    <name type="scientific">Lujinxingia vulgaris</name>
    <dbReference type="NCBI Taxonomy" id="2600176"/>
    <lineage>
        <taxon>Bacteria</taxon>
        <taxon>Deltaproteobacteria</taxon>
        <taxon>Bradymonadales</taxon>
        <taxon>Lujinxingiaceae</taxon>
        <taxon>Lujinxingia</taxon>
    </lineage>
</organism>
<evidence type="ECO:0000256" key="7">
    <source>
        <dbReference type="RuleBase" id="RU003879"/>
    </source>
</evidence>
<dbReference type="AlphaFoldDB" id="A0A5C6X396"/>
<evidence type="ECO:0000256" key="5">
    <source>
        <dbReference type="ARBA" id="ARBA00022989"/>
    </source>
</evidence>
<reference evidence="8 9" key="1">
    <citation type="submission" date="2019-08" db="EMBL/GenBank/DDBJ databases">
        <title>Bradymonadales sp. TMQ2.</title>
        <authorList>
            <person name="Liang Q."/>
        </authorList>
    </citation>
    <scope>NUCLEOTIDE SEQUENCE [LARGE SCALE GENOMIC DNA]</scope>
    <source>
        <strain evidence="8 9">TMQ2</strain>
    </source>
</reference>
<evidence type="ECO:0000256" key="2">
    <source>
        <dbReference type="ARBA" id="ARBA00005811"/>
    </source>
</evidence>
<dbReference type="InterPro" id="IPR003400">
    <property type="entry name" value="ExbD"/>
</dbReference>
<dbReference type="GO" id="GO:0022857">
    <property type="term" value="F:transmembrane transporter activity"/>
    <property type="evidence" value="ECO:0007669"/>
    <property type="project" value="InterPro"/>
</dbReference>
<comment type="similarity">
    <text evidence="2 7">Belongs to the ExbD/TolR family.</text>
</comment>
<comment type="subcellular location">
    <subcellularLocation>
        <location evidence="1">Cell membrane</location>
        <topology evidence="1">Single-pass membrane protein</topology>
    </subcellularLocation>
    <subcellularLocation>
        <location evidence="7">Cell membrane</location>
        <topology evidence="7">Single-pass type II membrane protein</topology>
    </subcellularLocation>
</comment>
<gene>
    <name evidence="8" type="ORF">FRC96_20830</name>
</gene>
<evidence type="ECO:0000256" key="6">
    <source>
        <dbReference type="ARBA" id="ARBA00023136"/>
    </source>
</evidence>
<sequence>MAMNSSGGGGTVLSEINVTPLVDVMLVLLVIFMVTTPLIEQDDEKREVEMDLPVTRDNESRVNLDQTDQIILEINDDLQIFIGETMIVDCTAALDQVEPQRFEPCFDELQSKVASNQKLQDQGRLYLLGHPDIPYGFVVGSMNRIRLAGVSNVGMVTNPEYRQAEPK</sequence>
<dbReference type="RefSeq" id="WP_146977483.1">
    <property type="nucleotide sequence ID" value="NZ_VOSL01000147.1"/>
</dbReference>
<dbReference type="PANTHER" id="PTHR30558">
    <property type="entry name" value="EXBD MEMBRANE COMPONENT OF PMF-DRIVEN MACROMOLECULE IMPORT SYSTEM"/>
    <property type="match status" value="1"/>
</dbReference>
<protein>
    <submittedName>
        <fullName evidence="8">Protein TolR</fullName>
    </submittedName>
</protein>
<keyword evidence="5" id="KW-1133">Transmembrane helix</keyword>
<evidence type="ECO:0000256" key="4">
    <source>
        <dbReference type="ARBA" id="ARBA00022692"/>
    </source>
</evidence>
<dbReference type="PANTHER" id="PTHR30558:SF7">
    <property type="entry name" value="TOL-PAL SYSTEM PROTEIN TOLR"/>
    <property type="match status" value="1"/>
</dbReference>
<dbReference type="OrthoDB" id="9798629at2"/>
<dbReference type="EMBL" id="VOSL01000147">
    <property type="protein sequence ID" value="TXD31610.1"/>
    <property type="molecule type" value="Genomic_DNA"/>
</dbReference>
<keyword evidence="7" id="KW-0813">Transport</keyword>
<keyword evidence="7" id="KW-0653">Protein transport</keyword>
<dbReference type="Proteomes" id="UP000321046">
    <property type="component" value="Unassembled WGS sequence"/>
</dbReference>
<dbReference type="Gene3D" id="3.30.420.270">
    <property type="match status" value="1"/>
</dbReference>
<keyword evidence="4 7" id="KW-0812">Transmembrane</keyword>
<dbReference type="GO" id="GO:0005886">
    <property type="term" value="C:plasma membrane"/>
    <property type="evidence" value="ECO:0007669"/>
    <property type="project" value="UniProtKB-SubCell"/>
</dbReference>
<keyword evidence="3" id="KW-1003">Cell membrane</keyword>
<proteinExistence type="inferred from homology"/>
<evidence type="ECO:0000313" key="9">
    <source>
        <dbReference type="Proteomes" id="UP000321046"/>
    </source>
</evidence>
<evidence type="ECO:0000256" key="3">
    <source>
        <dbReference type="ARBA" id="ARBA00022475"/>
    </source>
</evidence>
<dbReference type="Pfam" id="PF02472">
    <property type="entry name" value="ExbD"/>
    <property type="match status" value="1"/>
</dbReference>
<evidence type="ECO:0000313" key="8">
    <source>
        <dbReference type="EMBL" id="TXD31610.1"/>
    </source>
</evidence>
<keyword evidence="6" id="KW-0472">Membrane</keyword>
<comment type="caution">
    <text evidence="8">The sequence shown here is derived from an EMBL/GenBank/DDBJ whole genome shotgun (WGS) entry which is preliminary data.</text>
</comment>